<gene>
    <name evidence="1" type="ORF">CVT26_002988</name>
</gene>
<evidence type="ECO:0008006" key="3">
    <source>
        <dbReference type="Google" id="ProtNLM"/>
    </source>
</evidence>
<keyword evidence="2" id="KW-1185">Reference proteome</keyword>
<sequence>MSTIELAAFPEELLEGIFKYCVVAPLSAQQFRRICTPLFYHILHLSSPNQLHRLLSSSLRPNPHYASHIRRIVFGGVWAEGGELLRMAGGSVRLLDVMLDTTQFGPGLGLGVSGSGHGQVRDLDAEEFCEGLREVRGLTHLVVRKPGHVYLTQAKPRYVLAEVARAVEGWDELVRIFSFPFVRRRSAQC</sequence>
<evidence type="ECO:0000313" key="1">
    <source>
        <dbReference type="EMBL" id="PPQ97926.1"/>
    </source>
</evidence>
<dbReference type="InParanoid" id="A0A409Y4F4"/>
<protein>
    <recommendedName>
        <fullName evidence="3">F-box domain-containing protein</fullName>
    </recommendedName>
</protein>
<name>A0A409Y4F4_9AGAR</name>
<proteinExistence type="predicted"/>
<dbReference type="AlphaFoldDB" id="A0A409Y4F4"/>
<evidence type="ECO:0000313" key="2">
    <source>
        <dbReference type="Proteomes" id="UP000284706"/>
    </source>
</evidence>
<organism evidence="1 2">
    <name type="scientific">Gymnopilus dilepis</name>
    <dbReference type="NCBI Taxonomy" id="231916"/>
    <lineage>
        <taxon>Eukaryota</taxon>
        <taxon>Fungi</taxon>
        <taxon>Dikarya</taxon>
        <taxon>Basidiomycota</taxon>
        <taxon>Agaricomycotina</taxon>
        <taxon>Agaricomycetes</taxon>
        <taxon>Agaricomycetidae</taxon>
        <taxon>Agaricales</taxon>
        <taxon>Agaricineae</taxon>
        <taxon>Hymenogastraceae</taxon>
        <taxon>Gymnopilus</taxon>
    </lineage>
</organism>
<dbReference type="Proteomes" id="UP000284706">
    <property type="component" value="Unassembled WGS sequence"/>
</dbReference>
<dbReference type="OrthoDB" id="2786563at2759"/>
<reference evidence="1 2" key="1">
    <citation type="journal article" date="2018" name="Evol. Lett.">
        <title>Horizontal gene cluster transfer increased hallucinogenic mushroom diversity.</title>
        <authorList>
            <person name="Reynolds H.T."/>
            <person name="Vijayakumar V."/>
            <person name="Gluck-Thaler E."/>
            <person name="Korotkin H.B."/>
            <person name="Matheny P.B."/>
            <person name="Slot J.C."/>
        </authorList>
    </citation>
    <scope>NUCLEOTIDE SEQUENCE [LARGE SCALE GENOMIC DNA]</scope>
    <source>
        <strain evidence="1 2">SRW20</strain>
    </source>
</reference>
<dbReference type="EMBL" id="NHYE01001164">
    <property type="protein sequence ID" value="PPQ97926.1"/>
    <property type="molecule type" value="Genomic_DNA"/>
</dbReference>
<comment type="caution">
    <text evidence="1">The sequence shown here is derived from an EMBL/GenBank/DDBJ whole genome shotgun (WGS) entry which is preliminary data.</text>
</comment>
<accession>A0A409Y4F4</accession>